<proteinExistence type="predicted"/>
<name>A0ABT0AZV2_9SPHN</name>
<keyword evidence="2" id="KW-0808">Transferase</keyword>
<dbReference type="RefSeq" id="WP_243991956.1">
    <property type="nucleotide sequence ID" value="NZ_JALHLE010000007.1"/>
</dbReference>
<accession>A0ABT0AZV2</accession>
<dbReference type="PANTHER" id="PTHR40048:SF1">
    <property type="entry name" value="RHAMNOSYL O-METHYLTRANSFERASE"/>
    <property type="match status" value="1"/>
</dbReference>
<dbReference type="Gene3D" id="3.40.50.150">
    <property type="entry name" value="Vaccinia Virus protein VP39"/>
    <property type="match status" value="1"/>
</dbReference>
<evidence type="ECO:0000256" key="2">
    <source>
        <dbReference type="ARBA" id="ARBA00022679"/>
    </source>
</evidence>
<comment type="caution">
    <text evidence="3">The sequence shown here is derived from an EMBL/GenBank/DDBJ whole genome shotgun (WGS) entry which is preliminary data.</text>
</comment>
<dbReference type="InterPro" id="IPR007072">
    <property type="entry name" value="RNMT_CmcI"/>
</dbReference>
<keyword evidence="1" id="KW-0489">Methyltransferase</keyword>
<keyword evidence="4" id="KW-1185">Reference proteome</keyword>
<dbReference type="SUPFAM" id="SSF53335">
    <property type="entry name" value="S-adenosyl-L-methionine-dependent methyltransferases"/>
    <property type="match status" value="1"/>
</dbReference>
<evidence type="ECO:0000313" key="4">
    <source>
        <dbReference type="Proteomes" id="UP001162880"/>
    </source>
</evidence>
<dbReference type="EMBL" id="JALHLE010000007">
    <property type="protein sequence ID" value="MCJ2178173.1"/>
    <property type="molecule type" value="Genomic_DNA"/>
</dbReference>
<evidence type="ECO:0000256" key="1">
    <source>
        <dbReference type="ARBA" id="ARBA00022603"/>
    </source>
</evidence>
<gene>
    <name evidence="3" type="ORF">MTR64_06340</name>
</gene>
<dbReference type="Pfam" id="PF04989">
    <property type="entry name" value="RMNT_CmcI"/>
    <property type="match status" value="1"/>
</dbReference>
<sequence>MDFAIKRAEMAERNWADPACRAAVQQWHDASRSFDYQYMFEWMGRPIIQDPQDVCAIQELIWRYQPDAIVETGIARGGSLVLSASILASIGYGEMLRGKTPVQRKVIGVDIDIRPHNREAIEAHALAPMITLIQGSSIDLGTFGEVKQALGGIGKVMVFLDSNHTRDHVYDELLLYAPLVPSGSAIFVMDTGIEFAPEDSFNVTRPWGPGNSPLTAVDDFLATEAGADFSKDLSIEKRHLLTCAPQGLLVRT</sequence>
<dbReference type="Proteomes" id="UP001162880">
    <property type="component" value="Unassembled WGS sequence"/>
</dbReference>
<dbReference type="PANTHER" id="PTHR40048">
    <property type="entry name" value="RHAMNOSYL O-METHYLTRANSFERASE"/>
    <property type="match status" value="1"/>
</dbReference>
<reference evidence="3" key="1">
    <citation type="submission" date="2022-03" db="EMBL/GenBank/DDBJ databases">
        <title>Identification of a novel bacterium isolated from mangrove sediments.</title>
        <authorList>
            <person name="Pan X."/>
        </authorList>
    </citation>
    <scope>NUCLEOTIDE SEQUENCE</scope>
    <source>
        <strain evidence="3">B2580</strain>
    </source>
</reference>
<organism evidence="3 4">
    <name type="scientific">Novosphingobium album</name>
    <name type="common">ex Hu et al. 2023</name>
    <dbReference type="NCBI Taxonomy" id="2930093"/>
    <lineage>
        <taxon>Bacteria</taxon>
        <taxon>Pseudomonadati</taxon>
        <taxon>Pseudomonadota</taxon>
        <taxon>Alphaproteobacteria</taxon>
        <taxon>Sphingomonadales</taxon>
        <taxon>Sphingomonadaceae</taxon>
        <taxon>Novosphingobium</taxon>
    </lineage>
</organism>
<evidence type="ECO:0000313" key="3">
    <source>
        <dbReference type="EMBL" id="MCJ2178173.1"/>
    </source>
</evidence>
<protein>
    <submittedName>
        <fullName evidence="3">Cephalosporin hydroxylase family protein</fullName>
    </submittedName>
</protein>
<dbReference type="InterPro" id="IPR029063">
    <property type="entry name" value="SAM-dependent_MTases_sf"/>
</dbReference>